<evidence type="ECO:0000256" key="1">
    <source>
        <dbReference type="SAM" id="MobiDB-lite"/>
    </source>
</evidence>
<dbReference type="Proteomes" id="UP000030645">
    <property type="component" value="Unassembled WGS sequence"/>
</dbReference>
<gene>
    <name evidence="2" type="ORF">L484_003875</name>
</gene>
<organism evidence="2 3">
    <name type="scientific">Morus notabilis</name>
    <dbReference type="NCBI Taxonomy" id="981085"/>
    <lineage>
        <taxon>Eukaryota</taxon>
        <taxon>Viridiplantae</taxon>
        <taxon>Streptophyta</taxon>
        <taxon>Embryophyta</taxon>
        <taxon>Tracheophyta</taxon>
        <taxon>Spermatophyta</taxon>
        <taxon>Magnoliopsida</taxon>
        <taxon>eudicotyledons</taxon>
        <taxon>Gunneridae</taxon>
        <taxon>Pentapetalae</taxon>
        <taxon>rosids</taxon>
        <taxon>fabids</taxon>
        <taxon>Rosales</taxon>
        <taxon>Moraceae</taxon>
        <taxon>Moreae</taxon>
        <taxon>Morus</taxon>
    </lineage>
</organism>
<feature type="compositionally biased region" description="Basic and acidic residues" evidence="1">
    <location>
        <begin position="205"/>
        <end position="217"/>
    </location>
</feature>
<reference evidence="3" key="1">
    <citation type="submission" date="2013-01" db="EMBL/GenBank/DDBJ databases">
        <title>Draft Genome Sequence of a Mulberry Tree, Morus notabilis C.K. Schneid.</title>
        <authorList>
            <person name="He N."/>
            <person name="Zhao S."/>
        </authorList>
    </citation>
    <scope>NUCLEOTIDE SEQUENCE</scope>
</reference>
<feature type="region of interest" description="Disordered" evidence="1">
    <location>
        <begin position="183"/>
        <end position="235"/>
    </location>
</feature>
<proteinExistence type="predicted"/>
<protein>
    <submittedName>
        <fullName evidence="2">Uncharacterized protein</fullName>
    </submittedName>
</protein>
<feature type="compositionally biased region" description="Low complexity" evidence="1">
    <location>
        <begin position="186"/>
        <end position="203"/>
    </location>
</feature>
<keyword evidence="3" id="KW-1185">Reference proteome</keyword>
<evidence type="ECO:0000313" key="2">
    <source>
        <dbReference type="EMBL" id="EXB66074.1"/>
    </source>
</evidence>
<dbReference type="EMBL" id="KE344523">
    <property type="protein sequence ID" value="EXB66074.1"/>
    <property type="molecule type" value="Genomic_DNA"/>
</dbReference>
<evidence type="ECO:0000313" key="3">
    <source>
        <dbReference type="Proteomes" id="UP000030645"/>
    </source>
</evidence>
<accession>W9RAY3</accession>
<name>W9RAY3_9ROSA</name>
<sequence length="344" mass="37881">MQCYREYSSTEYYNSSTGSNGGYDMASDWATGGGQYGQNMMMPGRKKQAQQYHCNQSQAHSSYGMADDYAMNKVGHYGEYGQGYNSGGNVVPYAAGHDHMSNAQYNQKYMSKANARYGGGYGSGQGVMTGNGGGFGGGGGGAHYLAKQQHQYASGEMGYLNGMNQKKMHRQRKSEKNMFHQMKTMSVSSSSSTSSRGNYSTRSINHSDDEYYSRSDGNDSGTDGECYDSDSDNDRRRSRRPIVLLVLCTARLIAQTTMPLNQQLRTTPMYCSTPIYGHGHMTDHMSTVAKPGQLGHNYCMDKAHGHGHGHAGQHYYSNLHGMASTFHGKSHEKKKKKDKSPSKK</sequence>
<dbReference type="AlphaFoldDB" id="W9RAY3"/>